<protein>
    <submittedName>
        <fullName evidence="2">Uncharacterized protein</fullName>
    </submittedName>
</protein>
<dbReference type="AlphaFoldDB" id="A0AAE1GND9"/>
<evidence type="ECO:0000313" key="2">
    <source>
        <dbReference type="EMBL" id="KAK3894859.1"/>
    </source>
</evidence>
<name>A0AAE1GND9_PETCI</name>
<keyword evidence="3" id="KW-1185">Reference proteome</keyword>
<gene>
    <name evidence="2" type="ORF">Pcinc_001398</name>
</gene>
<evidence type="ECO:0000313" key="3">
    <source>
        <dbReference type="Proteomes" id="UP001286313"/>
    </source>
</evidence>
<dbReference type="Proteomes" id="UP001286313">
    <property type="component" value="Unassembled WGS sequence"/>
</dbReference>
<comment type="caution">
    <text evidence="2">The sequence shown here is derived from an EMBL/GenBank/DDBJ whole genome shotgun (WGS) entry which is preliminary data.</text>
</comment>
<sequence length="111" mass="12019">MEACKGGVKLLQHRATRPHPPTTPSQPLPAQVVLAPWRCTVIQCSIKITHSRLFLTQSGIGCVEEEENFIPELRVSCYILRQKDVVAAIPSTTPSSSSSTPASPPHLHSPA</sequence>
<reference evidence="2" key="1">
    <citation type="submission" date="2023-10" db="EMBL/GenBank/DDBJ databases">
        <title>Genome assemblies of two species of porcelain crab, Petrolisthes cinctipes and Petrolisthes manimaculis (Anomura: Porcellanidae).</title>
        <authorList>
            <person name="Angst P."/>
        </authorList>
    </citation>
    <scope>NUCLEOTIDE SEQUENCE</scope>
    <source>
        <strain evidence="2">PB745_01</strain>
        <tissue evidence="2">Gill</tissue>
    </source>
</reference>
<dbReference type="EMBL" id="JAWQEG010000086">
    <property type="protein sequence ID" value="KAK3894859.1"/>
    <property type="molecule type" value="Genomic_DNA"/>
</dbReference>
<accession>A0AAE1GND9</accession>
<proteinExistence type="predicted"/>
<evidence type="ECO:0000256" key="1">
    <source>
        <dbReference type="SAM" id="MobiDB-lite"/>
    </source>
</evidence>
<feature type="region of interest" description="Disordered" evidence="1">
    <location>
        <begin position="90"/>
        <end position="111"/>
    </location>
</feature>
<organism evidence="2 3">
    <name type="scientific">Petrolisthes cinctipes</name>
    <name type="common">Flat porcelain crab</name>
    <dbReference type="NCBI Taxonomy" id="88211"/>
    <lineage>
        <taxon>Eukaryota</taxon>
        <taxon>Metazoa</taxon>
        <taxon>Ecdysozoa</taxon>
        <taxon>Arthropoda</taxon>
        <taxon>Crustacea</taxon>
        <taxon>Multicrustacea</taxon>
        <taxon>Malacostraca</taxon>
        <taxon>Eumalacostraca</taxon>
        <taxon>Eucarida</taxon>
        <taxon>Decapoda</taxon>
        <taxon>Pleocyemata</taxon>
        <taxon>Anomura</taxon>
        <taxon>Galatheoidea</taxon>
        <taxon>Porcellanidae</taxon>
        <taxon>Petrolisthes</taxon>
    </lineage>
</organism>